<gene>
    <name evidence="2" type="ORF">Mal48_25820</name>
</gene>
<name>A0A517QNX5_9PLAN</name>
<reference evidence="2 3" key="1">
    <citation type="submission" date="2019-02" db="EMBL/GenBank/DDBJ databases">
        <title>Deep-cultivation of Planctomycetes and their phenomic and genomic characterization uncovers novel biology.</title>
        <authorList>
            <person name="Wiegand S."/>
            <person name="Jogler M."/>
            <person name="Boedeker C."/>
            <person name="Pinto D."/>
            <person name="Vollmers J."/>
            <person name="Rivas-Marin E."/>
            <person name="Kohn T."/>
            <person name="Peeters S.H."/>
            <person name="Heuer A."/>
            <person name="Rast P."/>
            <person name="Oberbeckmann S."/>
            <person name="Bunk B."/>
            <person name="Jeske O."/>
            <person name="Meyerdierks A."/>
            <person name="Storesund J.E."/>
            <person name="Kallscheuer N."/>
            <person name="Luecker S."/>
            <person name="Lage O.M."/>
            <person name="Pohl T."/>
            <person name="Merkel B.J."/>
            <person name="Hornburger P."/>
            <person name="Mueller R.-W."/>
            <person name="Bruemmer F."/>
            <person name="Labrenz M."/>
            <person name="Spormann A.M."/>
            <person name="Op den Camp H."/>
            <person name="Overmann J."/>
            <person name="Amann R."/>
            <person name="Jetten M.S.M."/>
            <person name="Mascher T."/>
            <person name="Medema M.H."/>
            <person name="Devos D.P."/>
            <person name="Kaster A.-K."/>
            <person name="Ovreas L."/>
            <person name="Rohde M."/>
            <person name="Galperin M.Y."/>
            <person name="Jogler C."/>
        </authorList>
    </citation>
    <scope>NUCLEOTIDE SEQUENCE [LARGE SCALE GENOMIC DNA]</scope>
    <source>
        <strain evidence="2 3">Mal48</strain>
    </source>
</reference>
<dbReference type="AlphaFoldDB" id="A0A517QNX5"/>
<accession>A0A517QNX5</accession>
<protein>
    <submittedName>
        <fullName evidence="2">Uncharacterized protein</fullName>
    </submittedName>
</protein>
<dbReference type="EMBL" id="CP036267">
    <property type="protein sequence ID" value="QDT33329.1"/>
    <property type="molecule type" value="Genomic_DNA"/>
</dbReference>
<evidence type="ECO:0000313" key="3">
    <source>
        <dbReference type="Proteomes" id="UP000315724"/>
    </source>
</evidence>
<proteinExistence type="predicted"/>
<organism evidence="2 3">
    <name type="scientific">Thalassoglobus polymorphus</name>
    <dbReference type="NCBI Taxonomy" id="2527994"/>
    <lineage>
        <taxon>Bacteria</taxon>
        <taxon>Pseudomonadati</taxon>
        <taxon>Planctomycetota</taxon>
        <taxon>Planctomycetia</taxon>
        <taxon>Planctomycetales</taxon>
        <taxon>Planctomycetaceae</taxon>
        <taxon>Thalassoglobus</taxon>
    </lineage>
</organism>
<feature type="region of interest" description="Disordered" evidence="1">
    <location>
        <begin position="30"/>
        <end position="71"/>
    </location>
</feature>
<dbReference type="KEGG" id="tpol:Mal48_25820"/>
<evidence type="ECO:0000256" key="1">
    <source>
        <dbReference type="SAM" id="MobiDB-lite"/>
    </source>
</evidence>
<keyword evidence="3" id="KW-1185">Reference proteome</keyword>
<dbReference type="Proteomes" id="UP000315724">
    <property type="component" value="Chromosome"/>
</dbReference>
<sequence>MHLSNWFADSASWRTALLLELILKPELVLSSTEKSHHSTSFRTGSREMRSSRAHGRSSYSNASWKMVSELK</sequence>
<evidence type="ECO:0000313" key="2">
    <source>
        <dbReference type="EMBL" id="QDT33329.1"/>
    </source>
</evidence>